<feature type="domain" description="Nudix hydrolase" evidence="12">
    <location>
        <begin position="1"/>
        <end position="125"/>
    </location>
</feature>
<dbReference type="GO" id="GO:0044715">
    <property type="term" value="F:8-oxo-dGDP phosphatase activity"/>
    <property type="evidence" value="ECO:0007669"/>
    <property type="project" value="TreeGrafter"/>
</dbReference>
<dbReference type="PANTHER" id="PTHR47707">
    <property type="entry name" value="8-OXO-DGTP DIPHOSPHATASE"/>
    <property type="match status" value="1"/>
</dbReference>
<sequence>MVHVVAAILVRDQRIFIAQRPADDALEFKWEFPGGKIEAGESPEASLRREMIEEFQMDIAVGDFFGESLYTYPKGTVRLLAYWATWIQGEPQLLAHADCRWVTVDELNQYEFAPADIPFVERLKESGSLPRSQQ</sequence>
<evidence type="ECO:0000256" key="9">
    <source>
        <dbReference type="ARBA" id="ARBA00023204"/>
    </source>
</evidence>
<comment type="cofactor">
    <cofactor evidence="1">
        <name>Mg(2+)</name>
        <dbReference type="ChEBI" id="CHEBI:18420"/>
    </cofactor>
</comment>
<evidence type="ECO:0000313" key="13">
    <source>
        <dbReference type="EMBL" id="MZP29033.1"/>
    </source>
</evidence>
<protein>
    <recommendedName>
        <fullName evidence="11">8-oxo-dGTP diphosphatase</fullName>
        <ecNumber evidence="11">3.6.1.55</ecNumber>
    </recommendedName>
</protein>
<gene>
    <name evidence="13" type="ORF">GTO91_04820</name>
</gene>
<keyword evidence="3" id="KW-0515">Mutator protein</keyword>
<organism evidence="13 14">
    <name type="scientific">Heliomicrobium undosum</name>
    <dbReference type="NCBI Taxonomy" id="121734"/>
    <lineage>
        <taxon>Bacteria</taxon>
        <taxon>Bacillati</taxon>
        <taxon>Bacillota</taxon>
        <taxon>Clostridia</taxon>
        <taxon>Eubacteriales</taxon>
        <taxon>Heliobacteriaceae</taxon>
        <taxon>Heliomicrobium</taxon>
    </lineage>
</organism>
<keyword evidence="7" id="KW-0378">Hydrolase</keyword>
<evidence type="ECO:0000256" key="2">
    <source>
        <dbReference type="ARBA" id="ARBA00005582"/>
    </source>
</evidence>
<comment type="similarity">
    <text evidence="2">Belongs to the Nudix hydrolase family.</text>
</comment>
<evidence type="ECO:0000256" key="3">
    <source>
        <dbReference type="ARBA" id="ARBA00022457"/>
    </source>
</evidence>
<dbReference type="GO" id="GO:0008413">
    <property type="term" value="F:8-oxo-7,8-dihydroguanosine triphosphate pyrophosphatase activity"/>
    <property type="evidence" value="ECO:0007669"/>
    <property type="project" value="TreeGrafter"/>
</dbReference>
<evidence type="ECO:0000256" key="5">
    <source>
        <dbReference type="ARBA" id="ARBA00022723"/>
    </source>
</evidence>
<keyword evidence="8" id="KW-0460">Magnesium</keyword>
<evidence type="ECO:0000256" key="11">
    <source>
        <dbReference type="ARBA" id="ARBA00038905"/>
    </source>
</evidence>
<keyword evidence="9" id="KW-0234">DNA repair</keyword>
<keyword evidence="4" id="KW-0235">DNA replication</keyword>
<dbReference type="GO" id="GO:0035539">
    <property type="term" value="F:8-oxo-7,8-dihydrodeoxyguanosine triphosphate pyrophosphatase activity"/>
    <property type="evidence" value="ECO:0007669"/>
    <property type="project" value="UniProtKB-EC"/>
</dbReference>
<evidence type="ECO:0000256" key="6">
    <source>
        <dbReference type="ARBA" id="ARBA00022763"/>
    </source>
</evidence>
<dbReference type="GO" id="GO:0044716">
    <property type="term" value="F:8-oxo-GDP phosphatase activity"/>
    <property type="evidence" value="ECO:0007669"/>
    <property type="project" value="TreeGrafter"/>
</dbReference>
<comment type="caution">
    <text evidence="13">The sequence shown here is derived from an EMBL/GenBank/DDBJ whole genome shotgun (WGS) entry which is preliminary data.</text>
</comment>
<dbReference type="InterPro" id="IPR015797">
    <property type="entry name" value="NUDIX_hydrolase-like_dom_sf"/>
</dbReference>
<proteinExistence type="inferred from homology"/>
<dbReference type="GO" id="GO:0046872">
    <property type="term" value="F:metal ion binding"/>
    <property type="evidence" value="ECO:0007669"/>
    <property type="project" value="UniProtKB-KW"/>
</dbReference>
<evidence type="ECO:0000256" key="1">
    <source>
        <dbReference type="ARBA" id="ARBA00001946"/>
    </source>
</evidence>
<accession>A0A845KZ95</accession>
<dbReference type="InterPro" id="IPR047127">
    <property type="entry name" value="MutT-like"/>
</dbReference>
<evidence type="ECO:0000256" key="7">
    <source>
        <dbReference type="ARBA" id="ARBA00022801"/>
    </source>
</evidence>
<comment type="catalytic activity">
    <reaction evidence="10">
        <text>8-oxo-dGTP + H2O = 8-oxo-dGMP + diphosphate + H(+)</text>
        <dbReference type="Rhea" id="RHEA:31575"/>
        <dbReference type="ChEBI" id="CHEBI:15377"/>
        <dbReference type="ChEBI" id="CHEBI:15378"/>
        <dbReference type="ChEBI" id="CHEBI:33019"/>
        <dbReference type="ChEBI" id="CHEBI:63224"/>
        <dbReference type="ChEBI" id="CHEBI:77896"/>
        <dbReference type="EC" id="3.6.1.55"/>
    </reaction>
</comment>
<evidence type="ECO:0000256" key="10">
    <source>
        <dbReference type="ARBA" id="ARBA00035861"/>
    </source>
</evidence>
<dbReference type="CDD" id="cd03425">
    <property type="entry name" value="NUDIX_MutT_NudA_like"/>
    <property type="match status" value="1"/>
</dbReference>
<name>A0A845KZ95_9FIRM</name>
<keyword evidence="6" id="KW-0227">DNA damage</keyword>
<dbReference type="GO" id="GO:0006260">
    <property type="term" value="P:DNA replication"/>
    <property type="evidence" value="ECO:0007669"/>
    <property type="project" value="UniProtKB-KW"/>
</dbReference>
<dbReference type="EC" id="3.6.1.55" evidence="11"/>
<dbReference type="EMBL" id="WXEY01000003">
    <property type="protein sequence ID" value="MZP29033.1"/>
    <property type="molecule type" value="Genomic_DNA"/>
</dbReference>
<dbReference type="InterPro" id="IPR020476">
    <property type="entry name" value="Nudix_hydrolase"/>
</dbReference>
<evidence type="ECO:0000256" key="8">
    <source>
        <dbReference type="ARBA" id="ARBA00022842"/>
    </source>
</evidence>
<dbReference type="Pfam" id="PF00293">
    <property type="entry name" value="NUDIX"/>
    <property type="match status" value="1"/>
</dbReference>
<dbReference type="OrthoDB" id="9810648at2"/>
<dbReference type="Proteomes" id="UP000463470">
    <property type="component" value="Unassembled WGS sequence"/>
</dbReference>
<keyword evidence="14" id="KW-1185">Reference proteome</keyword>
<dbReference type="Gene3D" id="3.90.79.10">
    <property type="entry name" value="Nucleoside Triphosphate Pyrophosphohydrolase"/>
    <property type="match status" value="1"/>
</dbReference>
<dbReference type="GO" id="GO:0006281">
    <property type="term" value="P:DNA repair"/>
    <property type="evidence" value="ECO:0007669"/>
    <property type="project" value="UniProtKB-KW"/>
</dbReference>
<dbReference type="PANTHER" id="PTHR47707:SF1">
    <property type="entry name" value="NUDIX HYDROLASE FAMILY PROTEIN"/>
    <property type="match status" value="1"/>
</dbReference>
<evidence type="ECO:0000313" key="14">
    <source>
        <dbReference type="Proteomes" id="UP000463470"/>
    </source>
</evidence>
<dbReference type="InterPro" id="IPR000086">
    <property type="entry name" value="NUDIX_hydrolase_dom"/>
</dbReference>
<keyword evidence="5" id="KW-0479">Metal-binding</keyword>
<dbReference type="SUPFAM" id="SSF55811">
    <property type="entry name" value="Nudix"/>
    <property type="match status" value="1"/>
</dbReference>
<dbReference type="AlphaFoldDB" id="A0A845KZ95"/>
<dbReference type="PROSITE" id="PS51462">
    <property type="entry name" value="NUDIX"/>
    <property type="match status" value="1"/>
</dbReference>
<dbReference type="PRINTS" id="PR00502">
    <property type="entry name" value="NUDIXFAMILY"/>
</dbReference>
<evidence type="ECO:0000256" key="4">
    <source>
        <dbReference type="ARBA" id="ARBA00022705"/>
    </source>
</evidence>
<evidence type="ECO:0000259" key="12">
    <source>
        <dbReference type="PROSITE" id="PS51462"/>
    </source>
</evidence>
<reference evidence="13 14" key="1">
    <citation type="submission" date="2020-01" db="EMBL/GenBank/DDBJ databases">
        <title>Whole-genome sequence of Heliobacterium undosum DSM 13378.</title>
        <authorList>
            <person name="Kyndt J.A."/>
            <person name="Meyer T.E."/>
        </authorList>
    </citation>
    <scope>NUCLEOTIDE SEQUENCE [LARGE SCALE GENOMIC DNA]</scope>
    <source>
        <strain evidence="13 14">DSM 13378</strain>
    </source>
</reference>